<dbReference type="PROSITE" id="PS51257">
    <property type="entry name" value="PROKAR_LIPOPROTEIN"/>
    <property type="match status" value="1"/>
</dbReference>
<evidence type="ECO:0000313" key="2">
    <source>
        <dbReference type="EMBL" id="CZF85005.1"/>
    </source>
</evidence>
<keyword evidence="1" id="KW-0732">Signal</keyword>
<feature type="chain" id="PRO_5007282376" evidence="1">
    <location>
        <begin position="26"/>
        <end position="122"/>
    </location>
</feature>
<dbReference type="InterPro" id="IPR021242">
    <property type="entry name" value="DUF2799"/>
</dbReference>
<name>A0A128FES9_9GAMM</name>
<dbReference type="Proteomes" id="UP000071641">
    <property type="component" value="Unassembled WGS sequence"/>
</dbReference>
<proteinExistence type="predicted"/>
<accession>A0A128FES9</accession>
<dbReference type="EMBL" id="FIZX01000008">
    <property type="protein sequence ID" value="CZF85005.1"/>
    <property type="molecule type" value="Genomic_DNA"/>
</dbReference>
<feature type="signal peptide" evidence="1">
    <location>
        <begin position="1"/>
        <end position="25"/>
    </location>
</feature>
<keyword evidence="2" id="KW-0449">Lipoprotein</keyword>
<dbReference type="Pfam" id="PF10973">
    <property type="entry name" value="DUF2799"/>
    <property type="match status" value="1"/>
</dbReference>
<sequence length="122" mass="13806">MKKLIVLLPVLLAAGCTSTSTLDLAQNQDWTGLAERDVSLQLPKRSDKSLAELGAADMDSKEVYLTSYESSKEQFCDPSRAFKMGFMGERYDGFCDDRNDGWIFYQNWNIGRGSSQMDHFPF</sequence>
<gene>
    <name evidence="2" type="ORF">GCE9029_04755</name>
</gene>
<evidence type="ECO:0000256" key="1">
    <source>
        <dbReference type="SAM" id="SignalP"/>
    </source>
</evidence>
<dbReference type="AlphaFoldDB" id="A0A128FES9"/>
<dbReference type="OrthoDB" id="5919011at2"/>
<organism evidence="2 3">
    <name type="scientific">Grimontia celer</name>
    <dbReference type="NCBI Taxonomy" id="1796497"/>
    <lineage>
        <taxon>Bacteria</taxon>
        <taxon>Pseudomonadati</taxon>
        <taxon>Pseudomonadota</taxon>
        <taxon>Gammaproteobacteria</taxon>
        <taxon>Vibrionales</taxon>
        <taxon>Vibrionaceae</taxon>
        <taxon>Grimontia</taxon>
    </lineage>
</organism>
<keyword evidence="3" id="KW-1185">Reference proteome</keyword>
<reference evidence="3" key="1">
    <citation type="submission" date="2016-02" db="EMBL/GenBank/DDBJ databases">
        <authorList>
            <person name="Rodrigo-Torres Lidia"/>
            <person name="Arahal R.David."/>
        </authorList>
    </citation>
    <scope>NUCLEOTIDE SEQUENCE [LARGE SCALE GENOMIC DNA]</scope>
    <source>
        <strain evidence="3">CECT 9029</strain>
    </source>
</reference>
<protein>
    <submittedName>
        <fullName evidence="2">Lipoprotein</fullName>
    </submittedName>
</protein>
<dbReference type="RefSeq" id="WP_062667502.1">
    <property type="nucleotide sequence ID" value="NZ_FIZX01000008.1"/>
</dbReference>
<evidence type="ECO:0000313" key="3">
    <source>
        <dbReference type="Proteomes" id="UP000071641"/>
    </source>
</evidence>